<proteinExistence type="predicted"/>
<reference evidence="1 2" key="1">
    <citation type="submission" date="2016-11" db="EMBL/GenBank/DDBJ databases">
        <title>Trade-off between light-utilization and light-protection in marine flavobacteria.</title>
        <authorList>
            <person name="Kumagai Y."/>
        </authorList>
    </citation>
    <scope>NUCLEOTIDE SEQUENCE [LARGE SCALE GENOMIC DNA]</scope>
    <source>
        <strain evidence="1 2">JCM 17109</strain>
    </source>
</reference>
<dbReference type="AlphaFoldDB" id="A0A2S9WRJ0"/>
<comment type="caution">
    <text evidence="1">The sequence shown here is derived from an EMBL/GenBank/DDBJ whole genome shotgun (WGS) entry which is preliminary data.</text>
</comment>
<dbReference type="OrthoDB" id="1145002at2"/>
<sequence length="64" mass="7603">MTDIEIEQAEKTLNLKEKRYCNLMRKSFEISLKDRERAARIHDKAKALYEEITSTRKALNMELS</sequence>
<name>A0A2S9WRJ0_9FLAO</name>
<keyword evidence="2" id="KW-1185">Reference proteome</keyword>
<protein>
    <recommendedName>
        <fullName evidence="3">Lacal_2735 family protein</fullName>
    </recommendedName>
</protein>
<dbReference type="Proteomes" id="UP000239532">
    <property type="component" value="Unassembled WGS sequence"/>
</dbReference>
<organism evidence="1 2">
    <name type="scientific">Nonlabens agnitus</name>
    <dbReference type="NCBI Taxonomy" id="870484"/>
    <lineage>
        <taxon>Bacteria</taxon>
        <taxon>Pseudomonadati</taxon>
        <taxon>Bacteroidota</taxon>
        <taxon>Flavobacteriia</taxon>
        <taxon>Flavobacteriales</taxon>
        <taxon>Flavobacteriaceae</taxon>
        <taxon>Nonlabens</taxon>
    </lineage>
</organism>
<evidence type="ECO:0000313" key="1">
    <source>
        <dbReference type="EMBL" id="PRP66075.1"/>
    </source>
</evidence>
<accession>A0A2S9WRJ0</accession>
<dbReference type="RefSeq" id="WP_055412345.1">
    <property type="nucleotide sequence ID" value="NZ_MQUC01000003.1"/>
</dbReference>
<gene>
    <name evidence="1" type="ORF">BST86_02725</name>
</gene>
<dbReference type="EMBL" id="MQUC01000003">
    <property type="protein sequence ID" value="PRP66075.1"/>
    <property type="molecule type" value="Genomic_DNA"/>
</dbReference>
<evidence type="ECO:0000313" key="2">
    <source>
        <dbReference type="Proteomes" id="UP000239532"/>
    </source>
</evidence>
<evidence type="ECO:0008006" key="3">
    <source>
        <dbReference type="Google" id="ProtNLM"/>
    </source>
</evidence>